<organism evidence="2 3">
    <name type="scientific">Rhizobium etli bv. mimosae str. IE4771</name>
    <dbReference type="NCBI Taxonomy" id="1432050"/>
    <lineage>
        <taxon>Bacteria</taxon>
        <taxon>Pseudomonadati</taxon>
        <taxon>Pseudomonadota</taxon>
        <taxon>Alphaproteobacteria</taxon>
        <taxon>Hyphomicrobiales</taxon>
        <taxon>Rhizobiaceae</taxon>
        <taxon>Rhizobium/Agrobacterium group</taxon>
        <taxon>Rhizobium</taxon>
    </lineage>
</organism>
<proteinExistence type="predicted"/>
<accession>A0A060IIB4</accession>
<keyword evidence="1" id="KW-0472">Membrane</keyword>
<evidence type="ECO:0000313" key="3">
    <source>
        <dbReference type="Proteomes" id="UP000027180"/>
    </source>
</evidence>
<keyword evidence="1" id="KW-0812">Transmembrane</keyword>
<feature type="transmembrane region" description="Helical" evidence="1">
    <location>
        <begin position="21"/>
        <end position="40"/>
    </location>
</feature>
<reference evidence="2 3" key="1">
    <citation type="submission" date="2013-12" db="EMBL/GenBank/DDBJ databases">
        <title>Complete genome sequence of Rhizobium etli bv. mimosae IE4771.</title>
        <authorList>
            <person name="Bustos P."/>
            <person name="Santamaria R.I."/>
            <person name="Lozano L."/>
            <person name="Ormeno-Orrillo E."/>
            <person name="Rogel M.A."/>
            <person name="Romero D."/>
            <person name="Cevallos M.A."/>
            <person name="Martinez-Romero E."/>
            <person name="Gonzalez V."/>
        </authorList>
    </citation>
    <scope>NUCLEOTIDE SEQUENCE [LARGE SCALE GENOMIC DNA]</scope>
    <source>
        <strain evidence="2 3">IE4771</strain>
        <plasmid evidence="3">Plasmid pRetIE4771e</plasmid>
    </source>
</reference>
<dbReference type="KEGG" id="rei:IE4771_PE00421"/>
<name>A0A060IIB4_RHIET</name>
<evidence type="ECO:0000313" key="2">
    <source>
        <dbReference type="EMBL" id="AIC31645.1"/>
    </source>
</evidence>
<gene>
    <name evidence="2" type="ORF">IE4771_PE00421</name>
</gene>
<protein>
    <submittedName>
        <fullName evidence="2">Conjugal transfer coupling TraG domain-containing protein</fullName>
    </submittedName>
</protein>
<geneLocation type="plasmid" evidence="2 3">
    <name>pRetIE4771e</name>
</geneLocation>
<dbReference type="EMBL" id="CP006991">
    <property type="protein sequence ID" value="AIC31645.1"/>
    <property type="molecule type" value="Genomic_DNA"/>
</dbReference>
<dbReference type="HOGENOM" id="CLU_1968772_0_0_5"/>
<dbReference type="Proteomes" id="UP000027180">
    <property type="component" value="Plasmid pRetIE4771e"/>
</dbReference>
<evidence type="ECO:0000256" key="1">
    <source>
        <dbReference type="SAM" id="Phobius"/>
    </source>
</evidence>
<dbReference type="AlphaFoldDB" id="A0A060IIB4"/>
<keyword evidence="1" id="KW-1133">Transmembrane helix</keyword>
<keyword evidence="2" id="KW-0614">Plasmid</keyword>
<sequence>MPHATNRPSRRSMPARVARFWYLRGVGFGATSTVLAVSRWPHYSEFHNVDYARFACSRKVEVSCFCKVGMSHSPHLLTWEIADGIDSDATDEQIIIVQGHSCGRAIYFRRKDMDAATEANCFVKSTS</sequence>